<comment type="miscellaneous">
    <text evidence="6">The iminoaspartate product is unstable in aqueous solution and can decompose to oxaloacetate and ammonia.</text>
</comment>
<dbReference type="InterPro" id="IPR005106">
    <property type="entry name" value="Asp/hSer_DH_NAD-bd"/>
</dbReference>
<reference evidence="9 10" key="1">
    <citation type="submission" date="2015-11" db="EMBL/GenBank/DDBJ databases">
        <title>Genome Sequence of Bacillus simplex strain VanAntwerpen2.</title>
        <authorList>
            <person name="Couger M.B."/>
        </authorList>
    </citation>
    <scope>NUCLEOTIDE SEQUENCE [LARGE SCALE GENOMIC DNA]</scope>
    <source>
        <strain evidence="9 10">VanAntwerpen02</strain>
    </source>
</reference>
<dbReference type="Proteomes" id="UP000064189">
    <property type="component" value="Unassembled WGS sequence"/>
</dbReference>
<comment type="function">
    <text evidence="6">Specifically catalyzes the NAD or NADP-dependent dehydrogenation of L-aspartate to iminoaspartate.</text>
</comment>
<dbReference type="EC" id="1.4.1.21" evidence="6"/>
<dbReference type="RefSeq" id="WP_061141474.1">
    <property type="nucleotide sequence ID" value="NZ_LNNH01000012.1"/>
</dbReference>
<evidence type="ECO:0000256" key="6">
    <source>
        <dbReference type="HAMAP-Rule" id="MF_01265"/>
    </source>
</evidence>
<dbReference type="Pfam" id="PF01958">
    <property type="entry name" value="Asp_DH_C"/>
    <property type="match status" value="1"/>
</dbReference>
<dbReference type="EMBL" id="LNNH01000012">
    <property type="protein sequence ID" value="KWW21121.1"/>
    <property type="molecule type" value="Genomic_DNA"/>
</dbReference>
<keyword evidence="3 6" id="KW-0521">NADP</keyword>
<dbReference type="NCBIfam" id="NF009829">
    <property type="entry name" value="PRK13303.1-4"/>
    <property type="match status" value="1"/>
</dbReference>
<dbReference type="GO" id="GO:0009435">
    <property type="term" value="P:NAD+ biosynthetic process"/>
    <property type="evidence" value="ECO:0007669"/>
    <property type="project" value="UniProtKB-UniRule"/>
</dbReference>
<dbReference type="PIRSF" id="PIRSF005227">
    <property type="entry name" value="Asp_dh_NAD_syn"/>
    <property type="match status" value="1"/>
</dbReference>
<keyword evidence="2 6" id="KW-0662">Pyridine nucleotide biosynthesis</keyword>
<dbReference type="UniPathway" id="UPA00253">
    <property type="reaction ID" value="UER00456"/>
</dbReference>
<dbReference type="GO" id="GO:0016639">
    <property type="term" value="F:oxidoreductase activity, acting on the CH-NH2 group of donors, NAD or NADP as acceptor"/>
    <property type="evidence" value="ECO:0007669"/>
    <property type="project" value="UniProtKB-UniRule"/>
</dbReference>
<comment type="similarity">
    <text evidence="1 6">Belongs to the L-aspartate dehydrogenase family.</text>
</comment>
<evidence type="ECO:0000256" key="3">
    <source>
        <dbReference type="ARBA" id="ARBA00022857"/>
    </source>
</evidence>
<evidence type="ECO:0000313" key="9">
    <source>
        <dbReference type="EMBL" id="KWW21121.1"/>
    </source>
</evidence>
<keyword evidence="4 6" id="KW-0560">Oxidoreductase</keyword>
<evidence type="ECO:0000256" key="4">
    <source>
        <dbReference type="ARBA" id="ARBA00023002"/>
    </source>
</evidence>
<evidence type="ECO:0000256" key="2">
    <source>
        <dbReference type="ARBA" id="ARBA00022642"/>
    </source>
</evidence>
<accession>A0A120GQC8</accession>
<dbReference type="SUPFAM" id="SSF51735">
    <property type="entry name" value="NAD(P)-binding Rossmann-fold domains"/>
    <property type="match status" value="1"/>
</dbReference>
<dbReference type="Pfam" id="PF03447">
    <property type="entry name" value="NAD_binding_3"/>
    <property type="match status" value="1"/>
</dbReference>
<dbReference type="InterPro" id="IPR022487">
    <property type="entry name" value="Asp_DH_arc"/>
</dbReference>
<name>A0A120GQC8_9BACI</name>
<keyword evidence="10" id="KW-1185">Reference proteome</keyword>
<keyword evidence="5 6" id="KW-0520">NAD</keyword>
<dbReference type="PANTHER" id="PTHR31873:SF6">
    <property type="entry name" value="ASPARTATE DEHYDROGENASE DOMAIN-CONTAINING PROTEIN"/>
    <property type="match status" value="1"/>
</dbReference>
<dbReference type="InterPro" id="IPR011182">
    <property type="entry name" value="L-Asp_DH"/>
</dbReference>
<organism evidence="9 10">
    <name type="scientific">Peribacillus simplex</name>
    <dbReference type="NCBI Taxonomy" id="1478"/>
    <lineage>
        <taxon>Bacteria</taxon>
        <taxon>Bacillati</taxon>
        <taxon>Bacillota</taxon>
        <taxon>Bacilli</taxon>
        <taxon>Bacillales</taxon>
        <taxon>Bacillaceae</taxon>
        <taxon>Peribacillus</taxon>
    </lineage>
</organism>
<dbReference type="GO" id="GO:0033735">
    <property type="term" value="F:aspartate dehydrogenase [NAD(P)+] activity"/>
    <property type="evidence" value="ECO:0007669"/>
    <property type="project" value="UniProtKB-EC"/>
</dbReference>
<gene>
    <name evidence="6" type="primary">nadX</name>
    <name evidence="9" type="ORF">AS888_16055</name>
</gene>
<evidence type="ECO:0000256" key="5">
    <source>
        <dbReference type="ARBA" id="ARBA00023027"/>
    </source>
</evidence>
<dbReference type="InterPro" id="IPR036291">
    <property type="entry name" value="NAD(P)-bd_dom_sf"/>
</dbReference>
<dbReference type="PANTHER" id="PTHR31873">
    <property type="entry name" value="L-ASPARTATE DEHYDROGENASE-RELATED"/>
    <property type="match status" value="1"/>
</dbReference>
<feature type="active site" evidence="6">
    <location>
        <position position="213"/>
    </location>
</feature>
<proteinExistence type="inferred from homology"/>
<dbReference type="Gene3D" id="3.40.50.720">
    <property type="entry name" value="NAD(P)-binding Rossmann-like Domain"/>
    <property type="match status" value="1"/>
</dbReference>
<dbReference type="Gene3D" id="3.30.360.10">
    <property type="entry name" value="Dihydrodipicolinate Reductase, domain 2"/>
    <property type="match status" value="1"/>
</dbReference>
<comment type="catalytic activity">
    <reaction evidence="6">
        <text>L-aspartate + NADP(+) + H2O = oxaloacetate + NH4(+) + NADPH + H(+)</text>
        <dbReference type="Rhea" id="RHEA:11784"/>
        <dbReference type="ChEBI" id="CHEBI:15377"/>
        <dbReference type="ChEBI" id="CHEBI:15378"/>
        <dbReference type="ChEBI" id="CHEBI:16452"/>
        <dbReference type="ChEBI" id="CHEBI:28938"/>
        <dbReference type="ChEBI" id="CHEBI:29991"/>
        <dbReference type="ChEBI" id="CHEBI:57783"/>
        <dbReference type="ChEBI" id="CHEBI:58349"/>
        <dbReference type="EC" id="1.4.1.21"/>
    </reaction>
</comment>
<dbReference type="NCBIfam" id="NF009828">
    <property type="entry name" value="PRK13303.1-3"/>
    <property type="match status" value="1"/>
</dbReference>
<dbReference type="HAMAP" id="MF_01265">
    <property type="entry name" value="NadX"/>
    <property type="match status" value="1"/>
</dbReference>
<dbReference type="SUPFAM" id="SSF55347">
    <property type="entry name" value="Glyceraldehyde-3-phosphate dehydrogenase-like, C-terminal domain"/>
    <property type="match status" value="1"/>
</dbReference>
<dbReference type="InterPro" id="IPR002811">
    <property type="entry name" value="Asp_DH"/>
</dbReference>
<evidence type="ECO:0000259" key="8">
    <source>
        <dbReference type="Pfam" id="PF03447"/>
    </source>
</evidence>
<comment type="pathway">
    <text evidence="6">Cofactor biosynthesis; NAD(+) biosynthesis; iminoaspartate from L-aspartate (dehydrogenase route): step 1/1.</text>
</comment>
<sequence>MRLGLIGCGNIGKFLLQAINEDGLLPGSKIVAIYARREEIAAPLSDEFKAKAYGDVDAILKSDVDLIIEAATVEAAKDYGLNVLKSGKDLLLSSIGAMADPDFAENANKLCQMNNVQLFLPSGAIGGLDILKSANAMNGLETVSITTRKPPSALPACSSLANEKVLFVGSAAEAIKQFPRNINVAIVLSLAGLGSERTKVKIIADPNVVKNIHLIEATGSFGKLKLEVENEPLPNNPKTSYLAALSVLATLQNNEKCVQIG</sequence>
<evidence type="ECO:0000256" key="1">
    <source>
        <dbReference type="ARBA" id="ARBA00008331"/>
    </source>
</evidence>
<dbReference type="InterPro" id="IPR020626">
    <property type="entry name" value="Asp_DH_prok"/>
</dbReference>
<evidence type="ECO:0000313" key="10">
    <source>
        <dbReference type="Proteomes" id="UP000064189"/>
    </source>
</evidence>
<protein>
    <recommendedName>
        <fullName evidence="6">L-aspartate dehydrogenase</fullName>
        <ecNumber evidence="6">1.4.1.21</ecNumber>
    </recommendedName>
</protein>
<feature type="domain" description="Aspartate/homoserine dehydrogenase NAD-binding" evidence="8">
    <location>
        <begin position="7"/>
        <end position="120"/>
    </location>
</feature>
<dbReference type="NCBIfam" id="TIGR03855">
    <property type="entry name" value="NAD_NadX"/>
    <property type="match status" value="1"/>
</dbReference>
<comment type="caution">
    <text evidence="9">The sequence shown here is derived from an EMBL/GenBank/DDBJ whole genome shotgun (WGS) entry which is preliminary data.</text>
</comment>
<comment type="catalytic activity">
    <reaction evidence="6">
        <text>L-aspartate + NAD(+) + H2O = oxaloacetate + NH4(+) + NADH + H(+)</text>
        <dbReference type="Rhea" id="RHEA:11788"/>
        <dbReference type="ChEBI" id="CHEBI:15377"/>
        <dbReference type="ChEBI" id="CHEBI:15378"/>
        <dbReference type="ChEBI" id="CHEBI:16452"/>
        <dbReference type="ChEBI" id="CHEBI:28938"/>
        <dbReference type="ChEBI" id="CHEBI:29991"/>
        <dbReference type="ChEBI" id="CHEBI:57540"/>
        <dbReference type="ChEBI" id="CHEBI:57945"/>
        <dbReference type="EC" id="1.4.1.21"/>
    </reaction>
</comment>
<feature type="binding site" evidence="6">
    <location>
        <position position="183"/>
    </location>
    <ligand>
        <name>NAD(+)</name>
        <dbReference type="ChEBI" id="CHEBI:57540"/>
    </ligand>
</feature>
<dbReference type="AlphaFoldDB" id="A0A120GQC8"/>
<evidence type="ECO:0000259" key="7">
    <source>
        <dbReference type="Pfam" id="PF01958"/>
    </source>
</evidence>
<feature type="binding site" evidence="6">
    <location>
        <position position="124"/>
    </location>
    <ligand>
        <name>NAD(+)</name>
        <dbReference type="ChEBI" id="CHEBI:57540"/>
    </ligand>
</feature>
<dbReference type="GO" id="GO:0050661">
    <property type="term" value="F:NADP binding"/>
    <property type="evidence" value="ECO:0007669"/>
    <property type="project" value="UniProtKB-UniRule"/>
</dbReference>
<dbReference type="GO" id="GO:0051287">
    <property type="term" value="F:NAD binding"/>
    <property type="evidence" value="ECO:0007669"/>
    <property type="project" value="UniProtKB-UniRule"/>
</dbReference>
<feature type="domain" description="Aspartate dehydrogenase" evidence="7">
    <location>
        <begin position="162"/>
        <end position="248"/>
    </location>
</feature>